<proteinExistence type="predicted"/>
<dbReference type="EMBL" id="MU005638">
    <property type="protein sequence ID" value="KAF2676201.1"/>
    <property type="molecule type" value="Genomic_DNA"/>
</dbReference>
<keyword evidence="3" id="KW-1185">Reference proteome</keyword>
<protein>
    <submittedName>
        <fullName evidence="2">Uncharacterized protein</fullName>
    </submittedName>
</protein>
<evidence type="ECO:0000313" key="2">
    <source>
        <dbReference type="EMBL" id="KAF2676201.1"/>
    </source>
</evidence>
<name>A0A6G1IE04_9PLEO</name>
<gene>
    <name evidence="2" type="ORF">K458DRAFT_424944</name>
</gene>
<dbReference type="Proteomes" id="UP000799291">
    <property type="component" value="Unassembled WGS sequence"/>
</dbReference>
<evidence type="ECO:0000256" key="1">
    <source>
        <dbReference type="SAM" id="MobiDB-lite"/>
    </source>
</evidence>
<feature type="region of interest" description="Disordered" evidence="1">
    <location>
        <begin position="45"/>
        <end position="83"/>
    </location>
</feature>
<evidence type="ECO:0000313" key="3">
    <source>
        <dbReference type="Proteomes" id="UP000799291"/>
    </source>
</evidence>
<sequence length="109" mass="12071">MAMDKKTRGYIVLAVILFGVFIAWVASKIHRKQRADRRYQKHLEAQNAAKAPDDDVELGQWHAVGGGDGGAAQLPTDKDGGEDMERRVPIVHQLDSTEVIALSRVHRAN</sequence>
<organism evidence="2 3">
    <name type="scientific">Lentithecium fluviatile CBS 122367</name>
    <dbReference type="NCBI Taxonomy" id="1168545"/>
    <lineage>
        <taxon>Eukaryota</taxon>
        <taxon>Fungi</taxon>
        <taxon>Dikarya</taxon>
        <taxon>Ascomycota</taxon>
        <taxon>Pezizomycotina</taxon>
        <taxon>Dothideomycetes</taxon>
        <taxon>Pleosporomycetidae</taxon>
        <taxon>Pleosporales</taxon>
        <taxon>Massarineae</taxon>
        <taxon>Lentitheciaceae</taxon>
        <taxon>Lentithecium</taxon>
    </lineage>
</organism>
<accession>A0A6G1IE04</accession>
<reference evidence="2" key="1">
    <citation type="journal article" date="2020" name="Stud. Mycol.">
        <title>101 Dothideomycetes genomes: a test case for predicting lifestyles and emergence of pathogens.</title>
        <authorList>
            <person name="Haridas S."/>
            <person name="Albert R."/>
            <person name="Binder M."/>
            <person name="Bloem J."/>
            <person name="Labutti K."/>
            <person name="Salamov A."/>
            <person name="Andreopoulos B."/>
            <person name="Baker S."/>
            <person name="Barry K."/>
            <person name="Bills G."/>
            <person name="Bluhm B."/>
            <person name="Cannon C."/>
            <person name="Castanera R."/>
            <person name="Culley D."/>
            <person name="Daum C."/>
            <person name="Ezra D."/>
            <person name="Gonzalez J."/>
            <person name="Henrissat B."/>
            <person name="Kuo A."/>
            <person name="Liang C."/>
            <person name="Lipzen A."/>
            <person name="Lutzoni F."/>
            <person name="Magnuson J."/>
            <person name="Mondo S."/>
            <person name="Nolan M."/>
            <person name="Ohm R."/>
            <person name="Pangilinan J."/>
            <person name="Park H.-J."/>
            <person name="Ramirez L."/>
            <person name="Alfaro M."/>
            <person name="Sun H."/>
            <person name="Tritt A."/>
            <person name="Yoshinaga Y."/>
            <person name="Zwiers L.-H."/>
            <person name="Turgeon B."/>
            <person name="Goodwin S."/>
            <person name="Spatafora J."/>
            <person name="Crous P."/>
            <person name="Grigoriev I."/>
        </authorList>
    </citation>
    <scope>NUCLEOTIDE SEQUENCE</scope>
    <source>
        <strain evidence="2">CBS 122367</strain>
    </source>
</reference>
<dbReference type="AlphaFoldDB" id="A0A6G1IE04"/>